<keyword evidence="7" id="KW-1185">Reference proteome</keyword>
<dbReference type="InterPro" id="IPR017853">
    <property type="entry name" value="GH"/>
</dbReference>
<feature type="domain" description="Glycosyl hydrolase family 13 catalytic" evidence="5">
    <location>
        <begin position="45"/>
        <end position="436"/>
    </location>
</feature>
<feature type="signal peptide" evidence="4">
    <location>
        <begin position="1"/>
        <end position="24"/>
    </location>
</feature>
<dbReference type="Gene3D" id="3.90.400.10">
    <property type="entry name" value="Oligo-1,6-glucosidase, Domain 2"/>
    <property type="match status" value="1"/>
</dbReference>
<comment type="similarity">
    <text evidence="1">Belongs to the glycosyl hydrolase 13 family.</text>
</comment>
<dbReference type="GO" id="GO:0009313">
    <property type="term" value="P:oligosaccharide catabolic process"/>
    <property type="evidence" value="ECO:0007669"/>
    <property type="project" value="TreeGrafter"/>
</dbReference>
<dbReference type="AlphaFoldDB" id="A0A510K5E8"/>
<evidence type="ECO:0000313" key="7">
    <source>
        <dbReference type="Proteomes" id="UP000422644"/>
    </source>
</evidence>
<dbReference type="PANTHER" id="PTHR10357:SF179">
    <property type="entry name" value="NEUTRAL AND BASIC AMINO ACID TRANSPORT PROTEIN RBAT"/>
    <property type="match status" value="1"/>
</dbReference>
<reference evidence="6 7" key="1">
    <citation type="submission" date="2019-07" db="EMBL/GenBank/DDBJ databases">
        <title>Complete Genome Sequence of Leptotrichia trevisanii Strain JMUB3870.</title>
        <authorList>
            <person name="Watanabe S."/>
            <person name="Cui L."/>
        </authorList>
    </citation>
    <scope>NUCLEOTIDE SEQUENCE [LARGE SCALE GENOMIC DNA]</scope>
    <source>
        <strain evidence="6 7">JMUB3870</strain>
    </source>
</reference>
<dbReference type="Gene3D" id="2.60.40.1180">
    <property type="entry name" value="Golgi alpha-mannosidase II"/>
    <property type="match status" value="1"/>
</dbReference>
<dbReference type="PROSITE" id="PS51257">
    <property type="entry name" value="PROKAR_LIPOPROTEIN"/>
    <property type="match status" value="1"/>
</dbReference>
<evidence type="ECO:0000313" key="6">
    <source>
        <dbReference type="EMBL" id="BBM45033.1"/>
    </source>
</evidence>
<evidence type="ECO:0000256" key="1">
    <source>
        <dbReference type="ARBA" id="ARBA00008061"/>
    </source>
</evidence>
<name>A0A510K5E8_9FUSO</name>
<dbReference type="RefSeq" id="WP_155282675.1">
    <property type="nucleotide sequence ID" value="NZ_AP019831.1"/>
</dbReference>
<keyword evidence="4" id="KW-0732">Signal</keyword>
<keyword evidence="3" id="KW-0326">Glycosidase</keyword>
<dbReference type="OrthoDB" id="9805159at2"/>
<dbReference type="Pfam" id="PF00128">
    <property type="entry name" value="Alpha-amylase"/>
    <property type="match status" value="1"/>
</dbReference>
<feature type="chain" id="PRO_5022022669" description="Glycosyl hydrolase family 13 catalytic domain-containing protein" evidence="4">
    <location>
        <begin position="25"/>
        <end position="502"/>
    </location>
</feature>
<dbReference type="InterPro" id="IPR013780">
    <property type="entry name" value="Glyco_hydro_b"/>
</dbReference>
<evidence type="ECO:0000256" key="4">
    <source>
        <dbReference type="SAM" id="SignalP"/>
    </source>
</evidence>
<dbReference type="InterPro" id="IPR006047">
    <property type="entry name" value="GH13_cat_dom"/>
</dbReference>
<dbReference type="InterPro" id="IPR045857">
    <property type="entry name" value="O16G_dom_2"/>
</dbReference>
<dbReference type="Pfam" id="PF23915">
    <property type="entry name" value="SusG_C"/>
    <property type="match status" value="1"/>
</dbReference>
<dbReference type="EMBL" id="AP019831">
    <property type="protein sequence ID" value="BBM45033.1"/>
    <property type="molecule type" value="Genomic_DNA"/>
</dbReference>
<sequence>MKKVNRWILLITALFLSLFSCQNKNIKDFNNTEKSKIEKSGVYYEIFVRSYADSNNDKIGDINGITDKLDELKELGIQGIWLTPIFKSPSYHKYDVTDYYTVDPEYGTKEDLKNLVSKAHSKGIKVILDLPVNHTSKEHPWFKDVLQNKNSQYKSYYRVTKNNDQSLNLNSYAMNHKTWNKLNNEEMYYAIFWEGMPDLNYSNRQVREEVKKIANYWINETNIDGYRIDGAYHIYGDGEYSKNVDLEKESVNWWKEFRSSLEKEHPNIYIVGEVWNDTNKIAPYYAAFDSNFDFEISENGISEAIISQDATTFSDKLTKIYETYGKVASNYIDAPFLTNHDQNRIANTLLDLRQQKLAASILLTLSGNPFIYYGEELGMKGSKPDEEIREPYLWGNENGQTKWEEIKNNTDTPTLEVQKKNPDSLYNYYKKWIALRNGNEALKYGDLQIVNVNDNQILAYKRTYKNKSVIVLHNLSNTEKNVNVDGKNVKISGLTSVLVNTI</sequence>
<dbReference type="SMART" id="SM00642">
    <property type="entry name" value="Aamy"/>
    <property type="match status" value="1"/>
</dbReference>
<accession>A0A510K5E8</accession>
<evidence type="ECO:0000256" key="2">
    <source>
        <dbReference type="ARBA" id="ARBA00022801"/>
    </source>
</evidence>
<dbReference type="SUPFAM" id="SSF51445">
    <property type="entry name" value="(Trans)glycosidases"/>
    <property type="match status" value="1"/>
</dbReference>
<dbReference type="CDD" id="cd11316">
    <property type="entry name" value="AmyAc_bac2_AmyA"/>
    <property type="match status" value="1"/>
</dbReference>
<gene>
    <name evidence="6" type="ORF">JMUB3870_1151</name>
</gene>
<dbReference type="SUPFAM" id="SSF51011">
    <property type="entry name" value="Glycosyl hydrolase domain"/>
    <property type="match status" value="1"/>
</dbReference>
<dbReference type="InterPro" id="IPR056300">
    <property type="entry name" value="SusG-like_C"/>
</dbReference>
<protein>
    <recommendedName>
        <fullName evidence="5">Glycosyl hydrolase family 13 catalytic domain-containing protein</fullName>
    </recommendedName>
</protein>
<dbReference type="PANTHER" id="PTHR10357">
    <property type="entry name" value="ALPHA-AMYLASE FAMILY MEMBER"/>
    <property type="match status" value="1"/>
</dbReference>
<dbReference type="GO" id="GO:0004556">
    <property type="term" value="F:alpha-amylase activity"/>
    <property type="evidence" value="ECO:0007669"/>
    <property type="project" value="TreeGrafter"/>
</dbReference>
<dbReference type="Gene3D" id="3.20.20.80">
    <property type="entry name" value="Glycosidases"/>
    <property type="match status" value="1"/>
</dbReference>
<organism evidence="6 7">
    <name type="scientific">Leptotrichia trevisanii</name>
    <dbReference type="NCBI Taxonomy" id="109328"/>
    <lineage>
        <taxon>Bacteria</taxon>
        <taxon>Fusobacteriati</taxon>
        <taxon>Fusobacteriota</taxon>
        <taxon>Fusobacteriia</taxon>
        <taxon>Fusobacteriales</taxon>
        <taxon>Leptotrichiaceae</taxon>
        <taxon>Leptotrichia</taxon>
    </lineage>
</organism>
<dbReference type="Proteomes" id="UP000422644">
    <property type="component" value="Chromosome"/>
</dbReference>
<evidence type="ECO:0000259" key="5">
    <source>
        <dbReference type="SMART" id="SM00642"/>
    </source>
</evidence>
<proteinExistence type="inferred from homology"/>
<evidence type="ECO:0000256" key="3">
    <source>
        <dbReference type="ARBA" id="ARBA00023295"/>
    </source>
</evidence>
<keyword evidence="2" id="KW-0378">Hydrolase</keyword>